<dbReference type="PANTHER" id="PTHR33510:SF5">
    <property type="entry name" value="PROTEIN TIC 20-II, CHLOROPLASTIC"/>
    <property type="match status" value="1"/>
</dbReference>
<dbReference type="PANTHER" id="PTHR33510">
    <property type="entry name" value="PROTEIN TIC 20-II, CHLOROPLASTIC"/>
    <property type="match status" value="1"/>
</dbReference>
<keyword evidence="8" id="KW-0934">Plastid</keyword>
<dbReference type="GeneID" id="3562511"/>
<organism evidence="7">
    <name type="scientific">Emiliania huxleyi</name>
    <name type="common">Coccolithophore</name>
    <name type="synonym">Pontosphaera huxleyi</name>
    <dbReference type="NCBI Taxonomy" id="2903"/>
    <lineage>
        <taxon>Eukaryota</taxon>
        <taxon>Haptista</taxon>
        <taxon>Haptophyta</taxon>
        <taxon>Prymnesiophyceae</taxon>
        <taxon>Isochrysidales</taxon>
        <taxon>Noelaerhabdaceae</taxon>
        <taxon>Emiliania</taxon>
    </lineage>
</organism>
<reference evidence="7" key="1">
    <citation type="journal article" date="2005" name="DNA Res.">
        <title>The complete plastid genome sequence of the haptophyte Emiliania huxleyi: a comparison to other plastid genomes.</title>
        <authorList>
            <person name="Sanchez-Puerta M.V."/>
            <person name="Bachvaroff T.R."/>
            <person name="Delwiche C.F."/>
        </authorList>
    </citation>
    <scope>NUCLEOTIDE SEQUENCE</scope>
    <source>
        <strain evidence="7">CCMP 373</strain>
    </source>
</reference>
<dbReference type="GO" id="GO:0031969">
    <property type="term" value="C:chloroplast membrane"/>
    <property type="evidence" value="ECO:0007669"/>
    <property type="project" value="UniProtKB-SubCell"/>
</dbReference>
<evidence type="ECO:0000256" key="6">
    <source>
        <dbReference type="SAM" id="Phobius"/>
    </source>
</evidence>
<evidence type="ECO:0000313" key="7">
    <source>
        <dbReference type="EMBL" id="AAX13820.1"/>
    </source>
</evidence>
<reference evidence="8" key="2">
    <citation type="journal article" date="2012" name="J. Eukaryot. Microbiol.">
        <title>Twenty-Fold Difference in Evolutionary Rates between the Mitochondrial and Plastid Genomes of Species with Secondary Red Plastids.</title>
        <authorList>
            <person name="Smith D.R."/>
            <person name="Keeling P.J."/>
        </authorList>
    </citation>
    <scope>NUCLEOTIDE SEQUENCE</scope>
</reference>
<name>Q4G3E6_EMIHU</name>
<dbReference type="InterPro" id="IPR005691">
    <property type="entry name" value="Tic20"/>
</dbReference>
<feature type="transmembrane region" description="Helical" evidence="6">
    <location>
        <begin position="103"/>
        <end position="125"/>
    </location>
</feature>
<dbReference type="Pfam" id="PF16166">
    <property type="entry name" value="TIC20"/>
    <property type="match status" value="1"/>
</dbReference>
<evidence type="ECO:0000256" key="1">
    <source>
        <dbReference type="ARBA" id="ARBA00004508"/>
    </source>
</evidence>
<protein>
    <submittedName>
        <fullName evidence="7">Hypothetical chloroplast RF60</fullName>
    </submittedName>
</protein>
<sequence>MNQRTLLPLIIERGFPILAYSIPLAESIYFFAHRVCLYTNNISLKLLFLQTLKPIAMFYSNNLYAIFFTVCYIFAACSANRLPLSRLLPTREGKPICLNLSKFTRINVMQAILLEIVIAMIGQIWNLSPTLLKNGLFGTFVANACLVGLVGLIVYSSFIIALGRYPRLPVISGAARVQLQGGWLN</sequence>
<keyword evidence="4 6" id="KW-1133">Transmembrane helix</keyword>
<evidence type="ECO:0000256" key="2">
    <source>
        <dbReference type="ARBA" id="ARBA00009596"/>
    </source>
</evidence>
<keyword evidence="3 6" id="KW-0812">Transmembrane</keyword>
<gene>
    <name evidence="7" type="primary">ycf60</name>
</gene>
<proteinExistence type="inferred from homology"/>
<dbReference type="EMBL" id="AY741371">
    <property type="protein sequence ID" value="AAX13820.1"/>
    <property type="molecule type" value="Genomic_DNA"/>
</dbReference>
<comment type="subcellular location">
    <subcellularLocation>
        <location evidence="1">Plastid</location>
        <location evidence="1">Chloroplast membrane</location>
        <topology evidence="1">Multi-pass membrane protein</topology>
    </subcellularLocation>
</comment>
<evidence type="ECO:0000256" key="4">
    <source>
        <dbReference type="ARBA" id="ARBA00022989"/>
    </source>
</evidence>
<accession>Q4G3E6</accession>
<geneLocation type="plastid" evidence="7"/>
<feature type="transmembrane region" description="Helical" evidence="6">
    <location>
        <begin position="137"/>
        <end position="162"/>
    </location>
</feature>
<keyword evidence="5 6" id="KW-0472">Membrane</keyword>
<dbReference type="RefSeq" id="YP_277321.1">
    <property type="nucleotide sequence ID" value="NC_007288.1"/>
</dbReference>
<comment type="similarity">
    <text evidence="2">Belongs to the Tic20 family.</text>
</comment>
<dbReference type="AlphaFoldDB" id="Q4G3E6"/>
<dbReference type="EMBL" id="JN022705">
    <property type="protein sequence ID" value="AEI29485.1"/>
    <property type="molecule type" value="Genomic_DNA"/>
</dbReference>
<evidence type="ECO:0000313" key="8">
    <source>
        <dbReference type="EMBL" id="AEI29485.1"/>
    </source>
</evidence>
<evidence type="ECO:0000256" key="3">
    <source>
        <dbReference type="ARBA" id="ARBA00022692"/>
    </source>
</evidence>
<evidence type="ECO:0000256" key="5">
    <source>
        <dbReference type="ARBA" id="ARBA00023136"/>
    </source>
</evidence>
<feature type="transmembrane region" description="Helical" evidence="6">
    <location>
        <begin position="63"/>
        <end position="82"/>
    </location>
</feature>
<keyword evidence="7" id="KW-0150">Chloroplast</keyword>